<reference evidence="2" key="1">
    <citation type="journal article" date="2007" name="Proc. Natl. Acad. Sci. U.S.A.">
        <title>Spliced leader RNA trans-splicing in dinoflagellates.</title>
        <authorList>
            <person name="Zhang H."/>
            <person name="Hou Y."/>
            <person name="Miranda L."/>
            <person name="Campbell D.A."/>
            <person name="Sturm N.R."/>
            <person name="Gaasterland T."/>
            <person name="Lin S."/>
        </authorList>
    </citation>
    <scope>NUCLEOTIDE SEQUENCE</scope>
    <source>
        <strain evidence="2">Pmi-5p-20-2</strain>
    </source>
</reference>
<feature type="compositionally biased region" description="Basic and acidic residues" evidence="1">
    <location>
        <begin position="1"/>
        <end position="27"/>
    </location>
</feature>
<dbReference type="AlphaFoldDB" id="A9P6R4"/>
<protein>
    <submittedName>
        <fullName evidence="2">Uncharacterized protein</fullName>
    </submittedName>
</protein>
<name>A9P6R4_PROMN</name>
<feature type="region of interest" description="Disordered" evidence="1">
    <location>
        <begin position="1"/>
        <end position="65"/>
    </location>
</feature>
<dbReference type="EMBL" id="EF134385">
    <property type="protein sequence ID" value="ABX80201.1"/>
    <property type="molecule type" value="mRNA"/>
</dbReference>
<accession>A9P6R4</accession>
<organism evidence="2">
    <name type="scientific">Prorocentrum minimum</name>
    <name type="common">Dinoflagellate</name>
    <name type="synonym">Exuviaella minima</name>
    <dbReference type="NCBI Taxonomy" id="39449"/>
    <lineage>
        <taxon>Eukaryota</taxon>
        <taxon>Sar</taxon>
        <taxon>Alveolata</taxon>
        <taxon>Dinophyceae</taxon>
        <taxon>Prorocentrales</taxon>
        <taxon>Prorocentraceae</taxon>
        <taxon>Prorocentrum</taxon>
    </lineage>
</organism>
<evidence type="ECO:0000313" key="2">
    <source>
        <dbReference type="EMBL" id="ABX80201.1"/>
    </source>
</evidence>
<evidence type="ECO:0000256" key="1">
    <source>
        <dbReference type="SAM" id="MobiDB-lite"/>
    </source>
</evidence>
<feature type="compositionally biased region" description="Basic and acidic residues" evidence="1">
    <location>
        <begin position="39"/>
        <end position="59"/>
    </location>
</feature>
<proteinExistence type="evidence at transcript level"/>
<sequence length="82" mass="9134">MEGDKSDLATKRAHDEKAKKEELERKGKLAPAEPTQPKSQEEVQAEREWKKKMQEKEGLDPPAIDALEKEVAAAQKRVGAPA</sequence>